<name>A0A7W2ELZ0_9BURK</name>
<evidence type="ECO:0000313" key="1">
    <source>
        <dbReference type="EMBL" id="MBA5608370.1"/>
    </source>
</evidence>
<protein>
    <submittedName>
        <fullName evidence="1">Uncharacterized protein</fullName>
    </submittedName>
</protein>
<organism evidence="1 2">
    <name type="scientific">Rugamonas fusca</name>
    <dbReference type="NCBI Taxonomy" id="2758568"/>
    <lineage>
        <taxon>Bacteria</taxon>
        <taxon>Pseudomonadati</taxon>
        <taxon>Pseudomonadota</taxon>
        <taxon>Betaproteobacteria</taxon>
        <taxon>Burkholderiales</taxon>
        <taxon>Oxalobacteraceae</taxon>
        <taxon>Telluria group</taxon>
        <taxon>Rugamonas</taxon>
    </lineage>
</organism>
<sequence>MKMTIVTDDSGNILGAVQGHSMSETKNGVQATVTFAPGHQMHMVEVDDDMATIDDADVFQQRLKQHLPKH</sequence>
<evidence type="ECO:0000313" key="2">
    <source>
        <dbReference type="Proteomes" id="UP000566711"/>
    </source>
</evidence>
<proteinExistence type="predicted"/>
<reference evidence="1 2" key="1">
    <citation type="submission" date="2020-07" db="EMBL/GenBank/DDBJ databases">
        <title>Novel species isolated from subtropical streams in China.</title>
        <authorList>
            <person name="Lu H."/>
        </authorList>
    </citation>
    <scope>NUCLEOTIDE SEQUENCE [LARGE SCALE GENOMIC DNA]</scope>
    <source>
        <strain evidence="1 2">FT3S</strain>
    </source>
</reference>
<keyword evidence="2" id="KW-1185">Reference proteome</keyword>
<dbReference type="EMBL" id="JACEZS010000030">
    <property type="protein sequence ID" value="MBA5608370.1"/>
    <property type="molecule type" value="Genomic_DNA"/>
</dbReference>
<dbReference type="AlphaFoldDB" id="A0A7W2ELZ0"/>
<accession>A0A7W2ELZ0</accession>
<dbReference type="Proteomes" id="UP000566711">
    <property type="component" value="Unassembled WGS sequence"/>
</dbReference>
<gene>
    <name evidence="1" type="ORF">H3H36_23760</name>
</gene>
<dbReference type="RefSeq" id="WP_182220535.1">
    <property type="nucleotide sequence ID" value="NZ_JACEZS010000030.1"/>
</dbReference>
<comment type="caution">
    <text evidence="1">The sequence shown here is derived from an EMBL/GenBank/DDBJ whole genome shotgun (WGS) entry which is preliminary data.</text>
</comment>